<keyword evidence="1" id="KW-0732">Signal</keyword>
<feature type="chain" id="PRO_5005582865" evidence="1">
    <location>
        <begin position="24"/>
        <end position="99"/>
    </location>
</feature>
<organism evidence="2">
    <name type="scientific">Octopus bimaculoides</name>
    <name type="common">California two-spotted octopus</name>
    <dbReference type="NCBI Taxonomy" id="37653"/>
    <lineage>
        <taxon>Eukaryota</taxon>
        <taxon>Metazoa</taxon>
        <taxon>Spiralia</taxon>
        <taxon>Lophotrochozoa</taxon>
        <taxon>Mollusca</taxon>
        <taxon>Cephalopoda</taxon>
        <taxon>Coleoidea</taxon>
        <taxon>Octopodiformes</taxon>
        <taxon>Octopoda</taxon>
        <taxon>Incirrata</taxon>
        <taxon>Octopodidae</taxon>
        <taxon>Octopus</taxon>
    </lineage>
</organism>
<evidence type="ECO:0000256" key="1">
    <source>
        <dbReference type="SAM" id="SignalP"/>
    </source>
</evidence>
<name>A0A0L8GA04_OCTBM</name>
<reference evidence="2" key="1">
    <citation type="submission" date="2015-07" db="EMBL/GenBank/DDBJ databases">
        <title>MeaNS - Measles Nucleotide Surveillance Program.</title>
        <authorList>
            <person name="Tran T."/>
            <person name="Druce J."/>
        </authorList>
    </citation>
    <scope>NUCLEOTIDE SEQUENCE</scope>
    <source>
        <strain evidence="2">UCB-OBI-ISO-001</strain>
        <tissue evidence="2">Gonad</tissue>
    </source>
</reference>
<feature type="signal peptide" evidence="1">
    <location>
        <begin position="1"/>
        <end position="23"/>
    </location>
</feature>
<gene>
    <name evidence="2" type="ORF">OCBIM_22037435mg</name>
</gene>
<accession>A0A0L8GA04</accession>
<protein>
    <submittedName>
        <fullName evidence="2">Uncharacterized protein</fullName>
    </submittedName>
</protein>
<proteinExistence type="predicted"/>
<dbReference type="AlphaFoldDB" id="A0A0L8GA04"/>
<dbReference type="EMBL" id="KQ423023">
    <property type="protein sequence ID" value="KOF73728.1"/>
    <property type="molecule type" value="Genomic_DNA"/>
</dbReference>
<sequence length="99" mass="11631">MAYSICSLVSLFLLLNIYLNVTSLKNLSERYEFCKARSKLPVIWNHIPVSVPDWIFFPFTYTSNSLQKDILVATSHSSLSQNIRFWCLVQRNQYSLFIF</sequence>
<evidence type="ECO:0000313" key="2">
    <source>
        <dbReference type="EMBL" id="KOF73728.1"/>
    </source>
</evidence>